<dbReference type="AlphaFoldDB" id="A0A2Z6QV82"/>
<dbReference type="Proteomes" id="UP000247702">
    <property type="component" value="Unassembled WGS sequence"/>
</dbReference>
<evidence type="ECO:0000256" key="1">
    <source>
        <dbReference type="SAM" id="MobiDB-lite"/>
    </source>
</evidence>
<protein>
    <submittedName>
        <fullName evidence="2">Uncharacterized protein</fullName>
    </submittedName>
</protein>
<name>A0A2Z6QV82_9GLOM</name>
<feature type="region of interest" description="Disordered" evidence="1">
    <location>
        <begin position="96"/>
        <end position="120"/>
    </location>
</feature>
<reference evidence="2 3" key="1">
    <citation type="submission" date="2017-11" db="EMBL/GenBank/DDBJ databases">
        <title>The genome of Rhizophagus clarus HR1 reveals common genetic basis of auxotrophy among arbuscular mycorrhizal fungi.</title>
        <authorList>
            <person name="Kobayashi Y."/>
        </authorList>
    </citation>
    <scope>NUCLEOTIDE SEQUENCE [LARGE SCALE GENOMIC DNA]</scope>
    <source>
        <strain evidence="2 3">HR1</strain>
    </source>
</reference>
<proteinExistence type="predicted"/>
<sequence>MSEQNLFVSAFQAEFLLKILAGLHISKVQNTKHTGSDSILKVQNSNLKRTEVLNFISKSGTPLGADYDILKSGTPLEVDYFLKKWTELFQRSGTLIRNRPPGKSGLWSGTQSGLKMDPIS</sequence>
<evidence type="ECO:0000313" key="3">
    <source>
        <dbReference type="Proteomes" id="UP000247702"/>
    </source>
</evidence>
<dbReference type="EMBL" id="BEXD01000579">
    <property type="protein sequence ID" value="GBB88611.1"/>
    <property type="molecule type" value="Genomic_DNA"/>
</dbReference>
<organism evidence="2 3">
    <name type="scientific">Rhizophagus clarus</name>
    <dbReference type="NCBI Taxonomy" id="94130"/>
    <lineage>
        <taxon>Eukaryota</taxon>
        <taxon>Fungi</taxon>
        <taxon>Fungi incertae sedis</taxon>
        <taxon>Mucoromycota</taxon>
        <taxon>Glomeromycotina</taxon>
        <taxon>Glomeromycetes</taxon>
        <taxon>Glomerales</taxon>
        <taxon>Glomeraceae</taxon>
        <taxon>Rhizophagus</taxon>
    </lineage>
</organism>
<accession>A0A2Z6QV82</accession>
<evidence type="ECO:0000313" key="2">
    <source>
        <dbReference type="EMBL" id="GBB88611.1"/>
    </source>
</evidence>
<gene>
    <name evidence="2" type="ORF">RclHR1_15190001</name>
</gene>
<keyword evidence="3" id="KW-1185">Reference proteome</keyword>
<comment type="caution">
    <text evidence="2">The sequence shown here is derived from an EMBL/GenBank/DDBJ whole genome shotgun (WGS) entry which is preliminary data.</text>
</comment>